<dbReference type="EMBL" id="AGNL01046994">
    <property type="protein sequence ID" value="EJK47386.1"/>
    <property type="molecule type" value="Genomic_DNA"/>
</dbReference>
<dbReference type="AlphaFoldDB" id="K0RE97"/>
<comment type="caution">
    <text evidence="1">The sequence shown here is derived from an EMBL/GenBank/DDBJ whole genome shotgun (WGS) entry which is preliminary data.</text>
</comment>
<evidence type="ECO:0000313" key="2">
    <source>
        <dbReference type="Proteomes" id="UP000266841"/>
    </source>
</evidence>
<reference evidence="1 2" key="1">
    <citation type="journal article" date="2012" name="Genome Biol.">
        <title>Genome and low-iron response of an oceanic diatom adapted to chronic iron limitation.</title>
        <authorList>
            <person name="Lommer M."/>
            <person name="Specht M."/>
            <person name="Roy A.S."/>
            <person name="Kraemer L."/>
            <person name="Andreson R."/>
            <person name="Gutowska M.A."/>
            <person name="Wolf J."/>
            <person name="Bergner S.V."/>
            <person name="Schilhabel M.B."/>
            <person name="Klostermeier U.C."/>
            <person name="Beiko R.G."/>
            <person name="Rosenstiel P."/>
            <person name="Hippler M."/>
            <person name="Laroche J."/>
        </authorList>
    </citation>
    <scope>NUCLEOTIDE SEQUENCE [LARGE SCALE GENOMIC DNA]</scope>
    <source>
        <strain evidence="1 2">CCMP1005</strain>
    </source>
</reference>
<accession>K0RE97</accession>
<name>K0RE97_THAOC</name>
<proteinExistence type="predicted"/>
<dbReference type="Proteomes" id="UP000266841">
    <property type="component" value="Unassembled WGS sequence"/>
</dbReference>
<keyword evidence="2" id="KW-1185">Reference proteome</keyword>
<protein>
    <submittedName>
        <fullName evidence="1">Uncharacterized protein</fullName>
    </submittedName>
</protein>
<evidence type="ECO:0000313" key="1">
    <source>
        <dbReference type="EMBL" id="EJK47386.1"/>
    </source>
</evidence>
<organism evidence="1 2">
    <name type="scientific">Thalassiosira oceanica</name>
    <name type="common">Marine diatom</name>
    <dbReference type="NCBI Taxonomy" id="159749"/>
    <lineage>
        <taxon>Eukaryota</taxon>
        <taxon>Sar</taxon>
        <taxon>Stramenopiles</taxon>
        <taxon>Ochrophyta</taxon>
        <taxon>Bacillariophyta</taxon>
        <taxon>Coscinodiscophyceae</taxon>
        <taxon>Thalassiosirophycidae</taxon>
        <taxon>Thalassiosirales</taxon>
        <taxon>Thalassiosiraceae</taxon>
        <taxon>Thalassiosira</taxon>
    </lineage>
</organism>
<gene>
    <name evidence="1" type="ORF">THAOC_33891</name>
</gene>
<feature type="non-terminal residue" evidence="1">
    <location>
        <position position="1"/>
    </location>
</feature>
<sequence length="51" mass="5342">KSQASDGAEQEMASSVDSAHLILGMHGVSVTCTLVSSPQSLPTTRNDDPER</sequence>